<dbReference type="InterPro" id="IPR013162">
    <property type="entry name" value="CD80_C2-set"/>
</dbReference>
<name>A0AAW0WTR7_CHEQU</name>
<feature type="domain" description="Ig-like" evidence="6">
    <location>
        <begin position="170"/>
        <end position="262"/>
    </location>
</feature>
<dbReference type="CDD" id="cd00063">
    <property type="entry name" value="FN3"/>
    <property type="match status" value="1"/>
</dbReference>
<feature type="domain" description="Ig-like" evidence="6">
    <location>
        <begin position="71"/>
        <end position="143"/>
    </location>
</feature>
<evidence type="ECO:0000256" key="2">
    <source>
        <dbReference type="ARBA" id="ARBA00023136"/>
    </source>
</evidence>
<dbReference type="GO" id="GO:0016020">
    <property type="term" value="C:membrane"/>
    <property type="evidence" value="ECO:0007669"/>
    <property type="project" value="UniProtKB-SubCell"/>
</dbReference>
<dbReference type="InterPro" id="IPR003961">
    <property type="entry name" value="FN3_dom"/>
</dbReference>
<evidence type="ECO:0000256" key="1">
    <source>
        <dbReference type="ARBA" id="ARBA00004167"/>
    </source>
</evidence>
<dbReference type="SUPFAM" id="SSF49265">
    <property type="entry name" value="Fibronectin type III"/>
    <property type="match status" value="1"/>
</dbReference>
<keyword evidence="5" id="KW-0812">Transmembrane</keyword>
<evidence type="ECO:0000256" key="5">
    <source>
        <dbReference type="SAM" id="Phobius"/>
    </source>
</evidence>
<dbReference type="Pfam" id="PF13927">
    <property type="entry name" value="Ig_3"/>
    <property type="match status" value="1"/>
</dbReference>
<comment type="caution">
    <text evidence="8">The sequence shown here is derived from an EMBL/GenBank/DDBJ whole genome shotgun (WGS) entry which is preliminary data.</text>
</comment>
<dbReference type="PANTHER" id="PTHR23278:SF19">
    <property type="entry name" value="OBSCURIN"/>
    <property type="match status" value="1"/>
</dbReference>
<dbReference type="SMART" id="SM00060">
    <property type="entry name" value="FN3"/>
    <property type="match status" value="1"/>
</dbReference>
<dbReference type="InterPro" id="IPR003598">
    <property type="entry name" value="Ig_sub2"/>
</dbReference>
<keyword evidence="2 5" id="KW-0472">Membrane</keyword>
<evidence type="ECO:0000259" key="7">
    <source>
        <dbReference type="PROSITE" id="PS50853"/>
    </source>
</evidence>
<keyword evidence="3" id="KW-1015">Disulfide bond</keyword>
<keyword evidence="9" id="KW-1185">Reference proteome</keyword>
<evidence type="ECO:0000259" key="6">
    <source>
        <dbReference type="PROSITE" id="PS50835"/>
    </source>
</evidence>
<dbReference type="AlphaFoldDB" id="A0AAW0WTR7"/>
<protein>
    <recommendedName>
        <fullName evidence="10">Nephrin</fullName>
    </recommendedName>
</protein>
<evidence type="ECO:0000256" key="4">
    <source>
        <dbReference type="SAM" id="MobiDB-lite"/>
    </source>
</evidence>
<dbReference type="Pfam" id="PF08205">
    <property type="entry name" value="C2-set_2"/>
    <property type="match status" value="1"/>
</dbReference>
<dbReference type="SMART" id="SM00409">
    <property type="entry name" value="IG"/>
    <property type="match status" value="1"/>
</dbReference>
<dbReference type="CDD" id="cd00096">
    <property type="entry name" value="Ig"/>
    <property type="match status" value="1"/>
</dbReference>
<dbReference type="EMBL" id="JARKIK010000062">
    <property type="protein sequence ID" value="KAK8730855.1"/>
    <property type="molecule type" value="Genomic_DNA"/>
</dbReference>
<reference evidence="8 9" key="1">
    <citation type="journal article" date="2024" name="BMC Genomics">
        <title>Genome assembly of redclaw crayfish (Cherax quadricarinatus) provides insights into its immune adaptation and hypoxia tolerance.</title>
        <authorList>
            <person name="Liu Z."/>
            <person name="Zheng J."/>
            <person name="Li H."/>
            <person name="Fang K."/>
            <person name="Wang S."/>
            <person name="He J."/>
            <person name="Zhou D."/>
            <person name="Weng S."/>
            <person name="Chi M."/>
            <person name="Gu Z."/>
            <person name="He J."/>
            <person name="Li F."/>
            <person name="Wang M."/>
        </authorList>
    </citation>
    <scope>NUCLEOTIDE SEQUENCE [LARGE SCALE GENOMIC DNA]</scope>
    <source>
        <strain evidence="8">ZL_2023a</strain>
    </source>
</reference>
<evidence type="ECO:0000313" key="9">
    <source>
        <dbReference type="Proteomes" id="UP001445076"/>
    </source>
</evidence>
<dbReference type="Proteomes" id="UP001445076">
    <property type="component" value="Unassembled WGS sequence"/>
</dbReference>
<feature type="domain" description="Fibronectin type-III" evidence="7">
    <location>
        <begin position="367"/>
        <end position="458"/>
    </location>
</feature>
<feature type="domain" description="Ig-like" evidence="6">
    <location>
        <begin position="267"/>
        <end position="342"/>
    </location>
</feature>
<dbReference type="PANTHER" id="PTHR23278">
    <property type="entry name" value="SIDESTEP PROTEIN"/>
    <property type="match status" value="1"/>
</dbReference>
<organism evidence="8 9">
    <name type="scientific">Cherax quadricarinatus</name>
    <name type="common">Australian red claw crayfish</name>
    <dbReference type="NCBI Taxonomy" id="27406"/>
    <lineage>
        <taxon>Eukaryota</taxon>
        <taxon>Metazoa</taxon>
        <taxon>Ecdysozoa</taxon>
        <taxon>Arthropoda</taxon>
        <taxon>Crustacea</taxon>
        <taxon>Multicrustacea</taxon>
        <taxon>Malacostraca</taxon>
        <taxon>Eumalacostraca</taxon>
        <taxon>Eucarida</taxon>
        <taxon>Decapoda</taxon>
        <taxon>Pleocyemata</taxon>
        <taxon>Astacidea</taxon>
        <taxon>Parastacoidea</taxon>
        <taxon>Parastacidae</taxon>
        <taxon>Cherax</taxon>
    </lineage>
</organism>
<dbReference type="SMART" id="SM00408">
    <property type="entry name" value="IGc2"/>
    <property type="match status" value="1"/>
</dbReference>
<feature type="non-terminal residue" evidence="8">
    <location>
        <position position="1"/>
    </location>
</feature>
<dbReference type="PROSITE" id="PS50853">
    <property type="entry name" value="FN3"/>
    <property type="match status" value="1"/>
</dbReference>
<dbReference type="InterPro" id="IPR007110">
    <property type="entry name" value="Ig-like_dom"/>
</dbReference>
<keyword evidence="5" id="KW-1133">Transmembrane helix</keyword>
<dbReference type="Gene3D" id="2.60.40.10">
    <property type="entry name" value="Immunoglobulins"/>
    <property type="match status" value="5"/>
</dbReference>
<dbReference type="SUPFAM" id="SSF48726">
    <property type="entry name" value="Immunoglobulin"/>
    <property type="match status" value="4"/>
</dbReference>
<evidence type="ECO:0000256" key="3">
    <source>
        <dbReference type="ARBA" id="ARBA00023157"/>
    </source>
</evidence>
<dbReference type="PROSITE" id="PS50835">
    <property type="entry name" value="IG_LIKE"/>
    <property type="match status" value="4"/>
</dbReference>
<dbReference type="InterPro" id="IPR036179">
    <property type="entry name" value="Ig-like_dom_sf"/>
</dbReference>
<feature type="non-terminal residue" evidence="8">
    <location>
        <position position="589"/>
    </location>
</feature>
<feature type="region of interest" description="Disordered" evidence="4">
    <location>
        <begin position="529"/>
        <end position="557"/>
    </location>
</feature>
<accession>A0AAW0WTR7</accession>
<evidence type="ECO:0008006" key="10">
    <source>
        <dbReference type="Google" id="ProtNLM"/>
    </source>
</evidence>
<gene>
    <name evidence="8" type="ORF">OTU49_007652</name>
</gene>
<sequence>GKPPPRVTWWTNGEMIDDTDESPRAHTVTNTLTLARLTLAHLHTIIVCRASNSNHTAPVQTSVTIEMNFKPLTLKILSTREAISAGKEYELVCQCVGARPPPSITWWLDGVQLANATISTSSNGNVTLSKLLLVPKHSDGGKFLKCMGESPVIDHRPLQDQWKLDVQYTPQVYLAMGSSLSPDEIKEGDDVYFECNVRAHPYVYKVLWYHNGVQVQHNVSVGVIVSNQSLVIQRVRRQHTGLYTCVASNIEGDGQSNAVILKVQYAPVCASGQLHVYGAAKNEEVSVTCRLDAVPPVVHFFWRFNSSGDVVDIAENHVATQGLQSSLSYVARTELDYGTLLCWGSNALGRQKIPCAYKVVPAGKPNPPENCNLTNQTTETLTVHCVPGYDGGLVQKFIIEAYEADSKRLLLNITENTAPQFALRGLEPETSYIVHVYAANEKGPSEKWYLTGYTIKDIAERRTAQVRPPPEELVSVTPILAVVVAVVGSLVLLALVVAVVVSLKKNHCLRNKDVTLPLQTFLADTRDFDDKNPDLIPSNGSGERQKKSPSTPEEGGFGSIHICASVPYHNTVYSTYPRTPRSLSANTTQ</sequence>
<dbReference type="Pfam" id="PF00041">
    <property type="entry name" value="fn3"/>
    <property type="match status" value="1"/>
</dbReference>
<feature type="transmembrane region" description="Helical" evidence="5">
    <location>
        <begin position="479"/>
        <end position="503"/>
    </location>
</feature>
<dbReference type="InterPro" id="IPR036116">
    <property type="entry name" value="FN3_sf"/>
</dbReference>
<dbReference type="InterPro" id="IPR003599">
    <property type="entry name" value="Ig_sub"/>
</dbReference>
<evidence type="ECO:0000313" key="8">
    <source>
        <dbReference type="EMBL" id="KAK8730855.1"/>
    </source>
</evidence>
<feature type="domain" description="Ig-like" evidence="6">
    <location>
        <begin position="1"/>
        <end position="64"/>
    </location>
</feature>
<dbReference type="InterPro" id="IPR013783">
    <property type="entry name" value="Ig-like_fold"/>
</dbReference>
<proteinExistence type="predicted"/>
<comment type="subcellular location">
    <subcellularLocation>
        <location evidence="1">Membrane</location>
        <topology evidence="1">Single-pass membrane protein</topology>
    </subcellularLocation>
</comment>